<dbReference type="PANTHER" id="PTHR31634:SF2">
    <property type="entry name" value="BLOC-1-RELATED COMPLEX SUBUNIT 5"/>
    <property type="match status" value="1"/>
</dbReference>
<dbReference type="GO" id="GO:1903744">
    <property type="term" value="P:positive regulation of anterograde synaptic vesicle transport"/>
    <property type="evidence" value="ECO:0007669"/>
    <property type="project" value="TreeGrafter"/>
</dbReference>
<evidence type="ECO:0000313" key="9">
    <source>
        <dbReference type="WBParaSite" id="SMUV_0000488701-mRNA-1"/>
    </source>
</evidence>
<accession>A0A0N5AK77</accession>
<dbReference type="STRING" id="451379.A0A0N5AK77"/>
<keyword evidence="5" id="KW-0458">Lysosome</keyword>
<dbReference type="WBParaSite" id="SMUV_0000488701-mRNA-1">
    <property type="protein sequence ID" value="SMUV_0000488701-mRNA-1"/>
    <property type="gene ID" value="SMUV_0000488701"/>
</dbReference>
<protein>
    <recommendedName>
        <fullName evidence="3">BLOC-1-related complex subunit 5</fullName>
    </recommendedName>
</protein>
<feature type="coiled-coil region" evidence="7">
    <location>
        <begin position="142"/>
        <end position="172"/>
    </location>
</feature>
<proteinExistence type="inferred from homology"/>
<keyword evidence="8" id="KW-1185">Reference proteome</keyword>
<dbReference type="GO" id="GO:0030672">
    <property type="term" value="C:synaptic vesicle membrane"/>
    <property type="evidence" value="ECO:0007669"/>
    <property type="project" value="TreeGrafter"/>
</dbReference>
<dbReference type="GO" id="GO:0072384">
    <property type="term" value="P:organelle transport along microtubule"/>
    <property type="evidence" value="ECO:0007669"/>
    <property type="project" value="TreeGrafter"/>
</dbReference>
<keyword evidence="6" id="KW-0449">Lipoprotein</keyword>
<dbReference type="CDD" id="cd22789">
    <property type="entry name" value="BORCS5-like"/>
    <property type="match status" value="1"/>
</dbReference>
<evidence type="ECO:0000256" key="2">
    <source>
        <dbReference type="ARBA" id="ARBA00010235"/>
    </source>
</evidence>
<dbReference type="Proteomes" id="UP000046393">
    <property type="component" value="Unplaced"/>
</dbReference>
<keyword evidence="7" id="KW-0175">Coiled coil</keyword>
<evidence type="ECO:0000256" key="4">
    <source>
        <dbReference type="ARBA" id="ARBA00023136"/>
    </source>
</evidence>
<dbReference type="AlphaFoldDB" id="A0A0N5AK77"/>
<name>A0A0N5AK77_9BILA</name>
<dbReference type="Pfam" id="PF10158">
    <property type="entry name" value="LOH1CR12"/>
    <property type="match status" value="1"/>
</dbReference>
<reference evidence="9" key="1">
    <citation type="submission" date="2017-02" db="UniProtKB">
        <authorList>
            <consortium name="WormBaseParasite"/>
        </authorList>
    </citation>
    <scope>IDENTIFICATION</scope>
</reference>
<evidence type="ECO:0000256" key="6">
    <source>
        <dbReference type="ARBA" id="ARBA00023288"/>
    </source>
</evidence>
<evidence type="ECO:0000256" key="7">
    <source>
        <dbReference type="SAM" id="Coils"/>
    </source>
</evidence>
<organism evidence="8 9">
    <name type="scientific">Syphacia muris</name>
    <dbReference type="NCBI Taxonomy" id="451379"/>
    <lineage>
        <taxon>Eukaryota</taxon>
        <taxon>Metazoa</taxon>
        <taxon>Ecdysozoa</taxon>
        <taxon>Nematoda</taxon>
        <taxon>Chromadorea</taxon>
        <taxon>Rhabditida</taxon>
        <taxon>Spirurina</taxon>
        <taxon>Oxyuridomorpha</taxon>
        <taxon>Oxyuroidea</taxon>
        <taxon>Oxyuridae</taxon>
        <taxon>Syphacia</taxon>
    </lineage>
</organism>
<evidence type="ECO:0000256" key="5">
    <source>
        <dbReference type="ARBA" id="ARBA00023228"/>
    </source>
</evidence>
<comment type="subcellular location">
    <subcellularLocation>
        <location evidence="1">Lysosome membrane</location>
        <topology evidence="1">Lipid-anchor</topology>
        <orientation evidence="1">Cytoplasmic side</orientation>
    </subcellularLocation>
</comment>
<dbReference type="GO" id="GO:0098574">
    <property type="term" value="C:cytoplasmic side of lysosomal membrane"/>
    <property type="evidence" value="ECO:0007669"/>
    <property type="project" value="TreeGrafter"/>
</dbReference>
<evidence type="ECO:0000256" key="1">
    <source>
        <dbReference type="ARBA" id="ARBA00004122"/>
    </source>
</evidence>
<dbReference type="GO" id="GO:0099078">
    <property type="term" value="C:BORC complex"/>
    <property type="evidence" value="ECO:0007669"/>
    <property type="project" value="TreeGrafter"/>
</dbReference>
<evidence type="ECO:0000256" key="3">
    <source>
        <dbReference type="ARBA" id="ARBA00022300"/>
    </source>
</evidence>
<sequence length="242" mass="26993">MGNDQSSSSSGISTSFSFLSGRKGGNSSFRKKTGQIVVVRSGSSGTLCSEEDISLKKFKEIPKFYPILKSALHQNGLHDSPDIKKKISSRAIFRLATCFQDYFGEYAQLIASEQGYIASRIKDVDYFVTVFLDRLVYRKKSLEVLQLQSEKLSEVKNELENLKMRLEDLLPQVRSLNEFLPEEDRLPPLSLIHLFDSLTSTSTASSTTTSGTSTPAEDVISPDSLLTNLQIEPIEECYVVDK</sequence>
<dbReference type="GO" id="GO:0032418">
    <property type="term" value="P:lysosome localization"/>
    <property type="evidence" value="ECO:0007669"/>
    <property type="project" value="InterPro"/>
</dbReference>
<dbReference type="PANTHER" id="PTHR31634">
    <property type="entry name" value="BLOC-1-RELATED COMPLEX SUBUNIT 5"/>
    <property type="match status" value="1"/>
</dbReference>
<comment type="similarity">
    <text evidence="2">Belongs to the BORCS5 family.</text>
</comment>
<keyword evidence="4" id="KW-0472">Membrane</keyword>
<evidence type="ECO:0000313" key="8">
    <source>
        <dbReference type="Proteomes" id="UP000046393"/>
    </source>
</evidence>
<dbReference type="InterPro" id="IPR018780">
    <property type="entry name" value="TBORCS5"/>
</dbReference>